<sequence>MAETGEQQSSLKQFLASIATIKGDLSNITAPPFVLADKSTTEFPRYWIEQPELFCAPAHEQDPAKRILAVLKWFLSSLKSQQYAGRDPNDGVKKPLNAFLGEVFVGECGPQDDATHLIAEQVSHHPPVTACYLWNEKHGVRAEGYTRQRSSTNTTLFVIEETNDARRRLIARTYRALVMEITFSGSVNIQQIGHAILHLDEFNEDYLIPLPDVKVKGILTGSPYPELQGSHSLISSSGYIAEVDFSGKGIFGLSGEKNHVKASVYGTGDKKHKDALFTAEGSWSKGFDIKDSSGQVIDSYDVAAAKPSDFRVLPEQEQDPWESRKAWHGVIESIHEGNMQGVANRKSELENAQRELRKRPDTSEEMWQSLFFSRESRHPVAEELLSEVDQDLDSKSTCGVWRFNADAAGRVQRPWRGDLTPFGQQRAASKD</sequence>
<dbReference type="GO" id="GO:0005829">
    <property type="term" value="C:cytosol"/>
    <property type="evidence" value="ECO:0007669"/>
    <property type="project" value="TreeGrafter"/>
</dbReference>
<dbReference type="Proteomes" id="UP000073492">
    <property type="component" value="Unassembled WGS sequence"/>
</dbReference>
<protein>
    <recommendedName>
        <fullName evidence="5">Oxysterol-binding protein</fullName>
    </recommendedName>
</protein>
<proteinExistence type="inferred from homology"/>
<dbReference type="OrthoDB" id="14833at2759"/>
<dbReference type="GO" id="GO:0008142">
    <property type="term" value="F:oxysterol binding"/>
    <property type="evidence" value="ECO:0007669"/>
    <property type="project" value="TreeGrafter"/>
</dbReference>
<dbReference type="GO" id="GO:0016020">
    <property type="term" value="C:membrane"/>
    <property type="evidence" value="ECO:0007669"/>
    <property type="project" value="TreeGrafter"/>
</dbReference>
<dbReference type="PANTHER" id="PTHR10972">
    <property type="entry name" value="OXYSTEROL-BINDING PROTEIN-RELATED"/>
    <property type="match status" value="1"/>
</dbReference>
<dbReference type="PANTHER" id="PTHR10972:SF92">
    <property type="entry name" value="OXYSTEROL BINDING PROTEIN"/>
    <property type="match status" value="1"/>
</dbReference>
<dbReference type="AlphaFoldDB" id="A0A139IJJ3"/>
<evidence type="ECO:0000256" key="1">
    <source>
        <dbReference type="ARBA" id="ARBA00008842"/>
    </source>
</evidence>
<accession>A0A139IJJ3</accession>
<dbReference type="InterPro" id="IPR018494">
    <property type="entry name" value="Oxysterol-bd_CS"/>
</dbReference>
<evidence type="ECO:0000313" key="3">
    <source>
        <dbReference type="EMBL" id="KXT14923.1"/>
    </source>
</evidence>
<dbReference type="PROSITE" id="PS01013">
    <property type="entry name" value="OSBP"/>
    <property type="match status" value="1"/>
</dbReference>
<dbReference type="Gene3D" id="3.30.70.3490">
    <property type="match status" value="1"/>
</dbReference>
<organism evidence="3 4">
    <name type="scientific">Pseudocercospora musae</name>
    <dbReference type="NCBI Taxonomy" id="113226"/>
    <lineage>
        <taxon>Eukaryota</taxon>
        <taxon>Fungi</taxon>
        <taxon>Dikarya</taxon>
        <taxon>Ascomycota</taxon>
        <taxon>Pezizomycotina</taxon>
        <taxon>Dothideomycetes</taxon>
        <taxon>Dothideomycetidae</taxon>
        <taxon>Mycosphaerellales</taxon>
        <taxon>Mycosphaerellaceae</taxon>
        <taxon>Pseudocercospora</taxon>
    </lineage>
</organism>
<gene>
    <name evidence="3" type="ORF">AC579_3053</name>
</gene>
<comment type="similarity">
    <text evidence="1 2">Belongs to the OSBP family.</text>
</comment>
<reference evidence="3 4" key="1">
    <citation type="submission" date="2015-07" db="EMBL/GenBank/DDBJ databases">
        <title>Comparative genomics of the Sigatoka disease complex on banana suggests a link between parallel evolutionary changes in Pseudocercospora fijiensis and Pseudocercospora eumusae and increased virulence on the banana host.</title>
        <authorList>
            <person name="Chang T.-C."/>
            <person name="Salvucci A."/>
            <person name="Crous P.W."/>
            <person name="Stergiopoulos I."/>
        </authorList>
    </citation>
    <scope>NUCLEOTIDE SEQUENCE [LARGE SCALE GENOMIC DNA]</scope>
    <source>
        <strain evidence="3 4">CBS 116634</strain>
    </source>
</reference>
<dbReference type="EMBL" id="LFZO01000071">
    <property type="protein sequence ID" value="KXT14923.1"/>
    <property type="molecule type" value="Genomic_DNA"/>
</dbReference>
<dbReference type="Gene3D" id="1.10.287.2720">
    <property type="match status" value="1"/>
</dbReference>
<dbReference type="SUPFAM" id="SSF144000">
    <property type="entry name" value="Oxysterol-binding protein-like"/>
    <property type="match status" value="2"/>
</dbReference>
<evidence type="ECO:0008006" key="5">
    <source>
        <dbReference type="Google" id="ProtNLM"/>
    </source>
</evidence>
<dbReference type="Pfam" id="PF01237">
    <property type="entry name" value="Oxysterol_BP"/>
    <property type="match status" value="2"/>
</dbReference>
<dbReference type="STRING" id="113226.A0A139IJJ3"/>
<comment type="caution">
    <text evidence="3">The sequence shown here is derived from an EMBL/GenBank/DDBJ whole genome shotgun (WGS) entry which is preliminary data.</text>
</comment>
<dbReference type="InterPro" id="IPR000648">
    <property type="entry name" value="Oxysterol-bd"/>
</dbReference>
<evidence type="ECO:0000313" key="4">
    <source>
        <dbReference type="Proteomes" id="UP000073492"/>
    </source>
</evidence>
<name>A0A139IJJ3_9PEZI</name>
<dbReference type="Gene3D" id="2.40.160.120">
    <property type="match status" value="1"/>
</dbReference>
<dbReference type="InterPro" id="IPR037239">
    <property type="entry name" value="OSBP_sf"/>
</dbReference>
<keyword evidence="4" id="KW-1185">Reference proteome</keyword>
<evidence type="ECO:0000256" key="2">
    <source>
        <dbReference type="RuleBase" id="RU003844"/>
    </source>
</evidence>